<sequence length="461" mass="48181">MKYKILVLLLIVMGLHVHAQIRISDGSATANATLEIDGEPTVTTTADGLIPPRLTRKQLVGKDAAYTTTQTGAFVYITDVSGVISTATANVTSVGLYYFDGTLWQPLKSDVTYPSGVSSSGNVLTSTVQDVTDTANLVTSVSNTNVNNTLTTTVNGVASSGAPVINSSSLALLGYNLTGTVNGVTSNAVTLPNLYNSSSTLTGNRVVTLADKNLSFTTSGYSGTGQFTVDGSTFSVNTVNNRIGLGTSPPIARLDMRSNAGNTSNPGNGYLAIGTTDIDANAAGAGAIRYTTESGGTIQYSDGANWHQVESNVQKSIVVAKKTTSQTINQTVDPVLITNWNEVTDTNGDFNPSTGAFTAPRTGNYIISFGFNFNASSINGGTQVEAILFSPLGTAYFKKSVIAFPRSGYSQAGAVITFAIRMNAGEVYRPSVWHNTGSSKTLRVANSGSNSGYCNFSVREL</sequence>
<dbReference type="Gene3D" id="2.60.120.40">
    <property type="match status" value="1"/>
</dbReference>
<organism evidence="2 3">
    <name type="scientific">Neptunitalea lumnitzerae</name>
    <dbReference type="NCBI Taxonomy" id="2965509"/>
    <lineage>
        <taxon>Bacteria</taxon>
        <taxon>Pseudomonadati</taxon>
        <taxon>Bacteroidota</taxon>
        <taxon>Flavobacteriia</taxon>
        <taxon>Flavobacteriales</taxon>
        <taxon>Flavobacteriaceae</taxon>
        <taxon>Neptunitalea</taxon>
    </lineage>
</organism>
<reference evidence="2" key="1">
    <citation type="submission" date="2022-07" db="EMBL/GenBank/DDBJ databases">
        <title>Taxonomy of Novel Oxalotrophic and Methylotrophic Bacteria.</title>
        <authorList>
            <person name="Sahin N."/>
            <person name="Tani A."/>
        </authorList>
    </citation>
    <scope>NUCLEOTIDE SEQUENCE</scope>
    <source>
        <strain evidence="2">Y10</strain>
    </source>
</reference>
<gene>
    <name evidence="2" type="ORF">Y10_07920</name>
</gene>
<name>A0ABQ5MG82_9FLAO</name>
<dbReference type="SUPFAM" id="SSF49842">
    <property type="entry name" value="TNF-like"/>
    <property type="match status" value="1"/>
</dbReference>
<keyword evidence="3" id="KW-1185">Reference proteome</keyword>
<evidence type="ECO:0000313" key="2">
    <source>
        <dbReference type="EMBL" id="GLB48424.1"/>
    </source>
</evidence>
<accession>A0ABQ5MG82</accession>
<feature type="signal peptide" evidence="1">
    <location>
        <begin position="1"/>
        <end position="19"/>
    </location>
</feature>
<dbReference type="RefSeq" id="WP_281764063.1">
    <property type="nucleotide sequence ID" value="NZ_BRVO01000001.1"/>
</dbReference>
<keyword evidence="1" id="KW-0732">Signal</keyword>
<protein>
    <recommendedName>
        <fullName evidence="4">C1q domain-containing protein</fullName>
    </recommendedName>
</protein>
<dbReference type="EMBL" id="BRVO01000001">
    <property type="protein sequence ID" value="GLB48424.1"/>
    <property type="molecule type" value="Genomic_DNA"/>
</dbReference>
<proteinExistence type="predicted"/>
<evidence type="ECO:0000313" key="3">
    <source>
        <dbReference type="Proteomes" id="UP001143543"/>
    </source>
</evidence>
<feature type="chain" id="PRO_5047009998" description="C1q domain-containing protein" evidence="1">
    <location>
        <begin position="20"/>
        <end position="461"/>
    </location>
</feature>
<dbReference type="InterPro" id="IPR008983">
    <property type="entry name" value="Tumour_necrosis_fac-like_dom"/>
</dbReference>
<evidence type="ECO:0008006" key="4">
    <source>
        <dbReference type="Google" id="ProtNLM"/>
    </source>
</evidence>
<dbReference type="Proteomes" id="UP001143543">
    <property type="component" value="Unassembled WGS sequence"/>
</dbReference>
<comment type="caution">
    <text evidence="2">The sequence shown here is derived from an EMBL/GenBank/DDBJ whole genome shotgun (WGS) entry which is preliminary data.</text>
</comment>
<evidence type="ECO:0000256" key="1">
    <source>
        <dbReference type="SAM" id="SignalP"/>
    </source>
</evidence>